<accession>A0A5Q0MFK0</accession>
<evidence type="ECO:0000313" key="2">
    <source>
        <dbReference type="Proteomes" id="UP000326780"/>
    </source>
</evidence>
<dbReference type="InterPro" id="IPR025048">
    <property type="entry name" value="DUF3987"/>
</dbReference>
<sequence length="471" mass="53105">MITPPYPVDALPPELARLVGEIQAKVQAPDALICMAILSAISAASQSLVDVLLPTGQLRPVSTNFLTIAESGERKSAVDGIVSAPIHAHDEARSVKYQKDLSQYMCDMKVWQAKDQVLRGKLKKAAHQDEPTDEIQQQWEAHEKKKPITPRLRQLHRQDISERALIEALEGDCESIALMSDEGEAVLKGSAMTTFSVHNRVWDGAKMLSLDRGRGVHIVARHPRGTMSIMVQPAVLKNYLHRHGDLARGSGFWARVLVGAPPSTQGFRFVYWYNEQWVYLPGFHSSIKELLEEYDRRLAEGPIKRKVLEFSPEAVTRWIALTNQVEAMLQPFGYLNDIKDFASKSMEMTGRLAALLHFFTKQQGQISLNALECAFLIICWHIDEFKRLFGHQSGVTQLQADAKALEHYIQTLFYGNGNQPLPRNEILRNGPIRPASRYDEVLDYLTAGSKVWIGRLGRRRFIYRGPNFGAL</sequence>
<dbReference type="Proteomes" id="UP000326780">
    <property type="component" value="Chromosome"/>
</dbReference>
<dbReference type="Pfam" id="PF13148">
    <property type="entry name" value="DUF3987"/>
    <property type="match status" value="1"/>
</dbReference>
<dbReference type="AlphaFoldDB" id="A0A5Q0MFK0"/>
<name>A0A5Q0MFK0_VARPD</name>
<gene>
    <name evidence="1" type="ORF">GFK26_03275</name>
</gene>
<protein>
    <submittedName>
        <fullName evidence="1">DUF3987 domain-containing protein</fullName>
    </submittedName>
</protein>
<reference evidence="1 2" key="1">
    <citation type="submission" date="2019-10" db="EMBL/GenBank/DDBJ databases">
        <title>Complete genome sequence of Variovorax paradoxus 5C-2.</title>
        <authorList>
            <person name="Gogoleva N.E."/>
            <person name="Balkin A.S."/>
        </authorList>
    </citation>
    <scope>NUCLEOTIDE SEQUENCE [LARGE SCALE GENOMIC DNA]</scope>
    <source>
        <strain evidence="1 2">5C-2</strain>
    </source>
</reference>
<organism evidence="1 2">
    <name type="scientific">Variovorax paradoxus</name>
    <dbReference type="NCBI Taxonomy" id="34073"/>
    <lineage>
        <taxon>Bacteria</taxon>
        <taxon>Pseudomonadati</taxon>
        <taxon>Pseudomonadota</taxon>
        <taxon>Betaproteobacteria</taxon>
        <taxon>Burkholderiales</taxon>
        <taxon>Comamonadaceae</taxon>
        <taxon>Variovorax</taxon>
    </lineage>
</organism>
<proteinExistence type="predicted"/>
<evidence type="ECO:0000313" key="1">
    <source>
        <dbReference type="EMBL" id="QFZ87464.1"/>
    </source>
</evidence>
<dbReference type="EMBL" id="CP045644">
    <property type="protein sequence ID" value="QFZ87464.1"/>
    <property type="molecule type" value="Genomic_DNA"/>
</dbReference>